<organism evidence="1 2">
    <name type="scientific">Opisthorchis felineus</name>
    <dbReference type="NCBI Taxonomy" id="147828"/>
    <lineage>
        <taxon>Eukaryota</taxon>
        <taxon>Metazoa</taxon>
        <taxon>Spiralia</taxon>
        <taxon>Lophotrochozoa</taxon>
        <taxon>Platyhelminthes</taxon>
        <taxon>Trematoda</taxon>
        <taxon>Digenea</taxon>
        <taxon>Opisthorchiida</taxon>
        <taxon>Opisthorchiata</taxon>
        <taxon>Opisthorchiidae</taxon>
        <taxon>Opisthorchis</taxon>
    </lineage>
</organism>
<evidence type="ECO:0000313" key="2">
    <source>
        <dbReference type="Proteomes" id="UP000308267"/>
    </source>
</evidence>
<proteinExistence type="predicted"/>
<dbReference type="AlphaFoldDB" id="A0A4S2M2Y8"/>
<keyword evidence="2" id="KW-1185">Reference proteome</keyword>
<accession>A0A4S2M2Y8</accession>
<dbReference type="EMBL" id="SJOL01005254">
    <property type="protein sequence ID" value="TGZ70622.1"/>
    <property type="molecule type" value="Genomic_DNA"/>
</dbReference>
<dbReference type="Proteomes" id="UP000308267">
    <property type="component" value="Unassembled WGS sequence"/>
</dbReference>
<sequence length="96" mass="10824">MYQLEEQEHSCLGHRCCFRERATPTNGMNAPSNHSDLVTETNRLLESLNTQWTSRNAVATARYSVNSPAAGNPSGIRRFYVLIVTVEDTRKCMMST</sequence>
<evidence type="ECO:0000313" key="1">
    <source>
        <dbReference type="EMBL" id="TGZ70622.1"/>
    </source>
</evidence>
<protein>
    <submittedName>
        <fullName evidence="1">Uncharacterized protein</fullName>
    </submittedName>
</protein>
<comment type="caution">
    <text evidence="1">The sequence shown here is derived from an EMBL/GenBank/DDBJ whole genome shotgun (WGS) entry which is preliminary data.</text>
</comment>
<reference evidence="1 2" key="1">
    <citation type="journal article" date="2019" name="BMC Genomics">
        <title>New insights from Opisthorchis felineus genome: update on genomics of the epidemiologically important liver flukes.</title>
        <authorList>
            <person name="Ershov N.I."/>
            <person name="Mordvinov V.A."/>
            <person name="Prokhortchouk E.B."/>
            <person name="Pakharukova M.Y."/>
            <person name="Gunbin K.V."/>
            <person name="Ustyantsev K."/>
            <person name="Genaev M.A."/>
            <person name="Blinov A.G."/>
            <person name="Mazur A."/>
            <person name="Boulygina E."/>
            <person name="Tsygankova S."/>
            <person name="Khrameeva E."/>
            <person name="Chekanov N."/>
            <person name="Fan G."/>
            <person name="Xiao A."/>
            <person name="Zhang H."/>
            <person name="Xu X."/>
            <person name="Yang H."/>
            <person name="Solovyev V."/>
            <person name="Lee S.M."/>
            <person name="Liu X."/>
            <person name="Afonnikov D.A."/>
            <person name="Skryabin K.G."/>
        </authorList>
    </citation>
    <scope>NUCLEOTIDE SEQUENCE [LARGE SCALE GENOMIC DNA]</scope>
    <source>
        <strain evidence="1">AK-0245</strain>
        <tissue evidence="1">Whole organism</tissue>
    </source>
</reference>
<gene>
    <name evidence="1" type="ORF">CRM22_003095</name>
</gene>
<name>A0A4S2M2Y8_OPIFE</name>